<proteinExistence type="predicted"/>
<keyword evidence="3" id="KW-1185">Reference proteome</keyword>
<protein>
    <submittedName>
        <fullName evidence="2">Uncharacterized protein</fullName>
    </submittedName>
</protein>
<evidence type="ECO:0000256" key="1">
    <source>
        <dbReference type="SAM" id="Phobius"/>
    </source>
</evidence>
<reference evidence="3" key="1">
    <citation type="submission" date="2017-10" db="EMBL/GenBank/DDBJ databases">
        <title>Campylobacter species from seals.</title>
        <authorList>
            <person name="Gilbert M.J."/>
            <person name="Zomer A.L."/>
            <person name="Timmerman A.J."/>
            <person name="Duim B."/>
            <person name="Wagenaar J.A."/>
        </authorList>
    </citation>
    <scope>NUCLEOTIDE SEQUENCE [LARGE SCALE GENOMIC DNA]</scope>
    <source>
        <strain evidence="3">17S00004-5</strain>
    </source>
</reference>
<name>A0A2P8R073_9BACT</name>
<sequence>MIIPIFNANQNLENKFLQAEILKIKNDQLSDIARQINSKANIKNIIMTNHFILKNKEILYNKIENNKSLKTQTPYKEIYTAIYKDKLNKDISNSINFIYMIILGLCLFSLQKTARRNSVVPN</sequence>
<gene>
    <name evidence="2" type="ORF">CQ405_04830</name>
</gene>
<dbReference type="RefSeq" id="WP_106871259.1">
    <property type="nucleotide sequence ID" value="NZ_CP053841.1"/>
</dbReference>
<feature type="transmembrane region" description="Helical" evidence="1">
    <location>
        <begin position="91"/>
        <end position="110"/>
    </location>
</feature>
<organism evidence="2 3">
    <name type="scientific">Campylobacter blaseri</name>
    <dbReference type="NCBI Taxonomy" id="2042961"/>
    <lineage>
        <taxon>Bacteria</taxon>
        <taxon>Pseudomonadati</taxon>
        <taxon>Campylobacterota</taxon>
        <taxon>Epsilonproteobacteria</taxon>
        <taxon>Campylobacterales</taxon>
        <taxon>Campylobacteraceae</taxon>
        <taxon>Campylobacter</taxon>
    </lineage>
</organism>
<dbReference type="EMBL" id="PDHH01000004">
    <property type="protein sequence ID" value="PSM51893.1"/>
    <property type="molecule type" value="Genomic_DNA"/>
</dbReference>
<accession>A0A2P8R073</accession>
<dbReference type="Proteomes" id="UP000240535">
    <property type="component" value="Unassembled WGS sequence"/>
</dbReference>
<keyword evidence="1" id="KW-0812">Transmembrane</keyword>
<keyword evidence="1" id="KW-1133">Transmembrane helix</keyword>
<evidence type="ECO:0000313" key="2">
    <source>
        <dbReference type="EMBL" id="PSM51893.1"/>
    </source>
</evidence>
<comment type="caution">
    <text evidence="2">The sequence shown here is derived from an EMBL/GenBank/DDBJ whole genome shotgun (WGS) entry which is preliminary data.</text>
</comment>
<evidence type="ECO:0000313" key="3">
    <source>
        <dbReference type="Proteomes" id="UP000240535"/>
    </source>
</evidence>
<dbReference type="AlphaFoldDB" id="A0A2P8R073"/>
<dbReference type="OrthoDB" id="5324042at2"/>
<keyword evidence="1" id="KW-0472">Membrane</keyword>